<dbReference type="EMBL" id="JABSNP010000004">
    <property type="protein sequence ID" value="NRT18328.1"/>
    <property type="molecule type" value="Genomic_DNA"/>
</dbReference>
<keyword evidence="2" id="KW-1185">Reference proteome</keyword>
<gene>
    <name evidence="1" type="ORF">HNP98_001145</name>
</gene>
<reference evidence="1 2" key="1">
    <citation type="submission" date="2020-05" db="EMBL/GenBank/DDBJ databases">
        <title>Genomic Encyclopedia of Type Strains, Phase IV (KMG-V): Genome sequencing to study the core and pangenomes of soil and plant-associated prokaryotes.</title>
        <authorList>
            <person name="Whitman W."/>
        </authorList>
    </citation>
    <scope>NUCLEOTIDE SEQUENCE [LARGE SCALE GENOMIC DNA]</scope>
    <source>
        <strain evidence="1 2">9A</strain>
    </source>
</reference>
<evidence type="ECO:0000313" key="2">
    <source>
        <dbReference type="Proteomes" id="UP000779507"/>
    </source>
</evidence>
<proteinExistence type="predicted"/>
<accession>A0ABX2FMD7</accession>
<name>A0ABX2FMD7_9BACT</name>
<sequence length="35" mass="3659">MLPLLLGLLGAAALVARRAARAPRPELVPVPVRNS</sequence>
<evidence type="ECO:0000313" key="1">
    <source>
        <dbReference type="EMBL" id="NRT18328.1"/>
    </source>
</evidence>
<protein>
    <submittedName>
        <fullName evidence="1">Uncharacterized protein</fullName>
    </submittedName>
</protein>
<comment type="caution">
    <text evidence="1">The sequence shown here is derived from an EMBL/GenBank/DDBJ whole genome shotgun (WGS) entry which is preliminary data.</text>
</comment>
<organism evidence="1 2">
    <name type="scientific">Hymenobacter caeli</name>
    <dbReference type="NCBI Taxonomy" id="2735894"/>
    <lineage>
        <taxon>Bacteria</taxon>
        <taxon>Pseudomonadati</taxon>
        <taxon>Bacteroidota</taxon>
        <taxon>Cytophagia</taxon>
        <taxon>Cytophagales</taxon>
        <taxon>Hymenobacteraceae</taxon>
        <taxon>Hymenobacter</taxon>
    </lineage>
</organism>
<dbReference type="Proteomes" id="UP000779507">
    <property type="component" value="Unassembled WGS sequence"/>
</dbReference>